<dbReference type="Proteomes" id="UP000094329">
    <property type="component" value="Unassembled WGS sequence"/>
</dbReference>
<evidence type="ECO:0000313" key="1">
    <source>
        <dbReference type="EMBL" id="ODN43866.1"/>
    </source>
</evidence>
<accession>A0ABX3A816</accession>
<protein>
    <submittedName>
        <fullName evidence="1">Uncharacterized protein</fullName>
    </submittedName>
</protein>
<proteinExistence type="predicted"/>
<gene>
    <name evidence="1" type="ORF">BGC07_14440</name>
</gene>
<evidence type="ECO:0000313" key="2">
    <source>
        <dbReference type="Proteomes" id="UP000094329"/>
    </source>
</evidence>
<name>A0ABX3A816_9GAMM</name>
<organism evidence="1 2">
    <name type="scientific">Piscirickettsia litoralis</name>
    <dbReference type="NCBI Taxonomy" id="1891921"/>
    <lineage>
        <taxon>Bacteria</taxon>
        <taxon>Pseudomonadati</taxon>
        <taxon>Pseudomonadota</taxon>
        <taxon>Gammaproteobacteria</taxon>
        <taxon>Thiotrichales</taxon>
        <taxon>Piscirickettsiaceae</taxon>
        <taxon>Piscirickettsia</taxon>
    </lineage>
</organism>
<comment type="caution">
    <text evidence="1">The sequence shown here is derived from an EMBL/GenBank/DDBJ whole genome shotgun (WGS) entry which is preliminary data.</text>
</comment>
<sequence length="77" mass="9048">MLGKKENKYLLKKITRQDSFDDSFIREETDLLDELSKKFLSVIETDALDIDMNKDNLKEQKVENERAKKVGKRSRGN</sequence>
<reference evidence="1 2" key="1">
    <citation type="submission" date="2016-08" db="EMBL/GenBank/DDBJ databases">
        <title>Draft genome sequence of Candidatus Piscirickettsia litoralis, from seawater.</title>
        <authorList>
            <person name="Wan X."/>
            <person name="Lee A.J."/>
            <person name="Hou S."/>
            <person name="Donachie S.P."/>
        </authorList>
    </citation>
    <scope>NUCLEOTIDE SEQUENCE [LARGE SCALE GENOMIC DNA]</scope>
    <source>
        <strain evidence="1 2">Y2</strain>
    </source>
</reference>
<keyword evidence="2" id="KW-1185">Reference proteome</keyword>
<dbReference type="EMBL" id="MDTU01000001">
    <property type="protein sequence ID" value="ODN43866.1"/>
    <property type="molecule type" value="Genomic_DNA"/>
</dbReference>